<accession>A0A2N9X5C8</accession>
<keyword evidence="1 4" id="KW-0489">Methyltransferase</keyword>
<keyword evidence="3" id="KW-0949">S-adenosyl-L-methionine</keyword>
<dbReference type="InterPro" id="IPR029063">
    <property type="entry name" value="SAM-dependent_MTases_sf"/>
</dbReference>
<evidence type="ECO:0000313" key="5">
    <source>
        <dbReference type="Proteomes" id="UP000230202"/>
    </source>
</evidence>
<gene>
    <name evidence="4" type="ORF">BHC54_07480</name>
</gene>
<evidence type="ECO:0000256" key="1">
    <source>
        <dbReference type="ARBA" id="ARBA00022603"/>
    </source>
</evidence>
<dbReference type="AlphaFoldDB" id="A0A2N9X5C8"/>
<sequence length="222" mass="24618">MSQRAGVNSPALNTYLAEVNPQEHPLLAQLRAETARHRKGNMSIAPEQAQLMTWLATLIQARHYLEIGVFTGYSSTAMALALPESGHITACDINVTYTDIARRYWQEANVSHKIQLYLQPALITLDKLIAAGQSNQYDIALIDADKPPTPHYYERCLQLVRSGGIIAIDNVLLHGRVTQPATTPEPESVQIMRSFNASLKHDSRVQPLIIPLGDGLTLMQKK</sequence>
<keyword evidence="5" id="KW-1185">Reference proteome</keyword>
<dbReference type="GO" id="GO:0008757">
    <property type="term" value="F:S-adenosylmethionine-dependent methyltransferase activity"/>
    <property type="evidence" value="ECO:0007669"/>
    <property type="project" value="TreeGrafter"/>
</dbReference>
<reference evidence="4" key="1">
    <citation type="journal article" date="2017" name="MBio">
        <title>Type VI secretion-mediated competition in the bee gut microbiome.</title>
        <authorList>
            <person name="Steele M.I."/>
            <person name="Kwong W.K."/>
            <person name="Powell J.E."/>
            <person name="Whiteley M."/>
            <person name="Moran N.A."/>
        </authorList>
    </citation>
    <scope>NUCLEOTIDE SEQUENCE [LARGE SCALE GENOMIC DNA]</scope>
    <source>
        <strain evidence="4">WkB273</strain>
    </source>
</reference>
<dbReference type="Pfam" id="PF01596">
    <property type="entry name" value="Methyltransf_3"/>
    <property type="match status" value="1"/>
</dbReference>
<dbReference type="PANTHER" id="PTHR10509:SF14">
    <property type="entry name" value="CAFFEOYL-COA O-METHYLTRANSFERASE 3-RELATED"/>
    <property type="match status" value="1"/>
</dbReference>
<evidence type="ECO:0000256" key="3">
    <source>
        <dbReference type="ARBA" id="ARBA00022691"/>
    </source>
</evidence>
<dbReference type="Proteomes" id="UP000230202">
    <property type="component" value="Unassembled WGS sequence"/>
</dbReference>
<evidence type="ECO:0000256" key="2">
    <source>
        <dbReference type="ARBA" id="ARBA00022679"/>
    </source>
</evidence>
<dbReference type="RefSeq" id="WP_100152349.1">
    <property type="nucleotide sequence ID" value="NZ_MEIL01000029.1"/>
</dbReference>
<organism evidence="4 5">
    <name type="scientific">Snodgrassella alvi</name>
    <dbReference type="NCBI Taxonomy" id="1196083"/>
    <lineage>
        <taxon>Bacteria</taxon>
        <taxon>Pseudomonadati</taxon>
        <taxon>Pseudomonadota</taxon>
        <taxon>Betaproteobacteria</taxon>
        <taxon>Neisseriales</taxon>
        <taxon>Neisseriaceae</taxon>
        <taxon>Snodgrassella</taxon>
    </lineage>
</organism>
<proteinExistence type="predicted"/>
<evidence type="ECO:0000313" key="4">
    <source>
        <dbReference type="EMBL" id="PIT38381.1"/>
    </source>
</evidence>
<comment type="caution">
    <text evidence="4">The sequence shown here is derived from an EMBL/GenBank/DDBJ whole genome shotgun (WGS) entry which is preliminary data.</text>
</comment>
<keyword evidence="2 4" id="KW-0808">Transferase</keyword>
<dbReference type="GO" id="GO:0032259">
    <property type="term" value="P:methylation"/>
    <property type="evidence" value="ECO:0007669"/>
    <property type="project" value="UniProtKB-KW"/>
</dbReference>
<dbReference type="InterPro" id="IPR002935">
    <property type="entry name" value="SAM_O-MeTrfase"/>
</dbReference>
<dbReference type="EMBL" id="MEIL01000029">
    <property type="protein sequence ID" value="PIT38381.1"/>
    <property type="molecule type" value="Genomic_DNA"/>
</dbReference>
<name>A0A2N9X5C8_9NEIS</name>
<dbReference type="SUPFAM" id="SSF53335">
    <property type="entry name" value="S-adenosyl-L-methionine-dependent methyltransferases"/>
    <property type="match status" value="1"/>
</dbReference>
<dbReference type="GO" id="GO:0008171">
    <property type="term" value="F:O-methyltransferase activity"/>
    <property type="evidence" value="ECO:0007669"/>
    <property type="project" value="InterPro"/>
</dbReference>
<dbReference type="PROSITE" id="PS51682">
    <property type="entry name" value="SAM_OMT_I"/>
    <property type="match status" value="1"/>
</dbReference>
<protein>
    <submittedName>
        <fullName evidence="4">Methyltransferase</fullName>
    </submittedName>
</protein>
<dbReference type="PANTHER" id="PTHR10509">
    <property type="entry name" value="O-METHYLTRANSFERASE-RELATED"/>
    <property type="match status" value="1"/>
</dbReference>
<dbReference type="Gene3D" id="3.40.50.150">
    <property type="entry name" value="Vaccinia Virus protein VP39"/>
    <property type="match status" value="1"/>
</dbReference>
<dbReference type="InterPro" id="IPR050362">
    <property type="entry name" value="Cation-dep_OMT"/>
</dbReference>